<reference evidence="2 3" key="1">
    <citation type="journal article" date="2018" name="Front. Plant Sci.">
        <title>Red Clover (Trifolium pratense) and Zigzag Clover (T. medium) - A Picture of Genomic Similarities and Differences.</title>
        <authorList>
            <person name="Dluhosova J."/>
            <person name="Istvanek J."/>
            <person name="Nedelnik J."/>
            <person name="Repkova J."/>
        </authorList>
    </citation>
    <scope>NUCLEOTIDE SEQUENCE [LARGE SCALE GENOMIC DNA]</scope>
    <source>
        <strain evidence="3">cv. 10/8</strain>
        <tissue evidence="2">Leaf</tissue>
    </source>
</reference>
<evidence type="ECO:0000259" key="1">
    <source>
        <dbReference type="Pfam" id="PF07734"/>
    </source>
</evidence>
<comment type="caution">
    <text evidence="2">The sequence shown here is derived from an EMBL/GenBank/DDBJ whole genome shotgun (WGS) entry which is preliminary data.</text>
</comment>
<dbReference type="Pfam" id="PF07734">
    <property type="entry name" value="FBA_1"/>
    <property type="match status" value="1"/>
</dbReference>
<dbReference type="Proteomes" id="UP000265520">
    <property type="component" value="Unassembled WGS sequence"/>
</dbReference>
<keyword evidence="3" id="KW-1185">Reference proteome</keyword>
<sequence length="169" mass="19487">MPDNMASGKFVRGTINWLASKHWHESPCFIVSLDLGKESFQKILLPDFGEVDWSILYVSVLRDCLCMMYGHDVWIMKEYGNTESWTKLFSVSYMGDPSKSYHLTNTVYTFEDGQVLLKSLVDWNSKLIVYDPRIGTFKFSKFQNNNVYDPTYPHGPEVCIESLISPCSK</sequence>
<proteinExistence type="predicted"/>
<dbReference type="InterPro" id="IPR017451">
    <property type="entry name" value="F-box-assoc_interact_dom"/>
</dbReference>
<dbReference type="NCBIfam" id="TIGR01640">
    <property type="entry name" value="F_box_assoc_1"/>
    <property type="match status" value="1"/>
</dbReference>
<organism evidence="2 3">
    <name type="scientific">Trifolium medium</name>
    <dbReference type="NCBI Taxonomy" id="97028"/>
    <lineage>
        <taxon>Eukaryota</taxon>
        <taxon>Viridiplantae</taxon>
        <taxon>Streptophyta</taxon>
        <taxon>Embryophyta</taxon>
        <taxon>Tracheophyta</taxon>
        <taxon>Spermatophyta</taxon>
        <taxon>Magnoliopsida</taxon>
        <taxon>eudicotyledons</taxon>
        <taxon>Gunneridae</taxon>
        <taxon>Pentapetalae</taxon>
        <taxon>rosids</taxon>
        <taxon>fabids</taxon>
        <taxon>Fabales</taxon>
        <taxon>Fabaceae</taxon>
        <taxon>Papilionoideae</taxon>
        <taxon>50 kb inversion clade</taxon>
        <taxon>NPAAA clade</taxon>
        <taxon>Hologalegina</taxon>
        <taxon>IRL clade</taxon>
        <taxon>Trifolieae</taxon>
        <taxon>Trifolium</taxon>
    </lineage>
</organism>
<evidence type="ECO:0000313" key="3">
    <source>
        <dbReference type="Proteomes" id="UP000265520"/>
    </source>
</evidence>
<dbReference type="AlphaFoldDB" id="A0A392NB22"/>
<accession>A0A392NB22</accession>
<dbReference type="InterPro" id="IPR006527">
    <property type="entry name" value="F-box-assoc_dom_typ1"/>
</dbReference>
<feature type="domain" description="F-box associated beta-propeller type 1" evidence="1">
    <location>
        <begin position="10"/>
        <end position="130"/>
    </location>
</feature>
<dbReference type="EMBL" id="LXQA010032953">
    <property type="protein sequence ID" value="MCH96681.1"/>
    <property type="molecule type" value="Genomic_DNA"/>
</dbReference>
<name>A0A392NB22_9FABA</name>
<evidence type="ECO:0000313" key="2">
    <source>
        <dbReference type="EMBL" id="MCH96681.1"/>
    </source>
</evidence>
<protein>
    <submittedName>
        <fullName evidence="2">F-box family protein</fullName>
    </submittedName>
</protein>